<comment type="caution">
    <text evidence="1">The sequence shown here is derived from an EMBL/GenBank/DDBJ whole genome shotgun (WGS) entry which is preliminary data.</text>
</comment>
<name>A0AAD6IQA4_DREDA</name>
<organism evidence="1 2">
    <name type="scientific">Drechslerella dactyloides</name>
    <name type="common">Nematode-trapping fungus</name>
    <name type="synonym">Arthrobotrys dactyloides</name>
    <dbReference type="NCBI Taxonomy" id="74499"/>
    <lineage>
        <taxon>Eukaryota</taxon>
        <taxon>Fungi</taxon>
        <taxon>Dikarya</taxon>
        <taxon>Ascomycota</taxon>
        <taxon>Pezizomycotina</taxon>
        <taxon>Orbiliomycetes</taxon>
        <taxon>Orbiliales</taxon>
        <taxon>Orbiliaceae</taxon>
        <taxon>Drechslerella</taxon>
    </lineage>
</organism>
<dbReference type="InterPro" id="IPR012917">
    <property type="entry name" value="DUF3294"/>
</dbReference>
<keyword evidence="2" id="KW-1185">Reference proteome</keyword>
<accession>A0AAD6IQA4</accession>
<evidence type="ECO:0000313" key="2">
    <source>
        <dbReference type="Proteomes" id="UP001221413"/>
    </source>
</evidence>
<dbReference type="Pfam" id="PF07957">
    <property type="entry name" value="DUF3294"/>
    <property type="match status" value="1"/>
</dbReference>
<sequence>MPCTSSDKQEEIDAIERRRANAFTIELQFRQAQIHQVDTEDRRILNHKVRFPHDEIIPIVARRERNGISTFESPPADIFPATVEKFVEMDALQIMTLLAFYDLTAFRLAFPKEGRRNTPETVVIPLAEESIDQHKYECMTTLAQHLGLKWWKIHSTKMEEMREASTFAL</sequence>
<dbReference type="AlphaFoldDB" id="A0AAD6IQA4"/>
<dbReference type="EMBL" id="JAQGDS010000013">
    <property type="protein sequence ID" value="KAJ6256352.1"/>
    <property type="molecule type" value="Genomic_DNA"/>
</dbReference>
<evidence type="ECO:0000313" key="1">
    <source>
        <dbReference type="EMBL" id="KAJ6256352.1"/>
    </source>
</evidence>
<reference evidence="1" key="1">
    <citation type="submission" date="2023-01" db="EMBL/GenBank/DDBJ databases">
        <title>The chitinases involved in constricting ring structure development in the nematode-trapping fungus Drechslerella dactyloides.</title>
        <authorList>
            <person name="Wang R."/>
            <person name="Zhang L."/>
            <person name="Tang P."/>
            <person name="Li S."/>
            <person name="Liang L."/>
        </authorList>
    </citation>
    <scope>NUCLEOTIDE SEQUENCE</scope>
    <source>
        <strain evidence="1">YMF1.00031</strain>
    </source>
</reference>
<gene>
    <name evidence="1" type="ORF">Dda_8850</name>
</gene>
<dbReference type="Proteomes" id="UP001221413">
    <property type="component" value="Unassembled WGS sequence"/>
</dbReference>
<protein>
    <submittedName>
        <fullName evidence="1">Uncharacterized protein</fullName>
    </submittedName>
</protein>
<proteinExistence type="predicted"/>